<dbReference type="PROSITE" id="PS51257">
    <property type="entry name" value="PROKAR_LIPOPROTEIN"/>
    <property type="match status" value="1"/>
</dbReference>
<reference evidence="3" key="1">
    <citation type="journal article" date="2014" name="Int. J. Syst. Evol. Microbiol.">
        <title>Complete genome of a new Firmicutes species belonging to the dominant human colonic microbiota ('Ruminococcus bicirculans') reveals two chromosomes and a selective capacity to utilize plant glucans.</title>
        <authorList>
            <consortium name="NISC Comparative Sequencing Program"/>
            <person name="Wegmann U."/>
            <person name="Louis P."/>
            <person name="Goesmann A."/>
            <person name="Henrissat B."/>
            <person name="Duncan S.H."/>
            <person name="Flint H.J."/>
        </authorList>
    </citation>
    <scope>NUCLEOTIDE SEQUENCE</scope>
    <source>
        <strain evidence="3">CGMCC 1.8884</strain>
    </source>
</reference>
<sequence length="161" mass="16768">MIRGMKNVLMLLLTAGLLASCAPKTETTTTTTSTDTTATEPVTTETTTETTTTETTTESTDTSTDSTMANDDQADVGEEMDMAAGNGLEGTVMNFDGTARTFGLNENDKNYTVNISDSTEFAGIATTADEFFGADREGANIAVEGAINGDAIDATKVTTSQ</sequence>
<evidence type="ECO:0000256" key="2">
    <source>
        <dbReference type="SAM" id="SignalP"/>
    </source>
</evidence>
<reference evidence="5" key="3">
    <citation type="journal article" date="2019" name="Int. J. Syst. Evol. Microbiol.">
        <title>The Global Catalogue of Microorganisms (GCM) 10K type strain sequencing project: providing services to taxonomists for standard genome sequencing and annotation.</title>
        <authorList>
            <consortium name="The Broad Institute Genomics Platform"/>
            <consortium name="The Broad Institute Genome Sequencing Center for Infectious Disease"/>
            <person name="Wu L."/>
            <person name="Ma J."/>
        </authorList>
    </citation>
    <scope>NUCLEOTIDE SEQUENCE [LARGE SCALE GENOMIC DNA]</scope>
    <source>
        <strain evidence="5">CGMCC 1.8884</strain>
    </source>
</reference>
<name>A0AAV4K1X3_9DEIO</name>
<reference evidence="4" key="2">
    <citation type="journal article" date="2014" name="Int. J. Syst. Evol. Microbiol.">
        <title>Complete genome sequence of Corynebacterium casei LMG S-19264T (=DSM 44701T), isolated from a smear-ripened cheese.</title>
        <authorList>
            <consortium name="US DOE Joint Genome Institute (JGI-PGF)"/>
            <person name="Walter F."/>
            <person name="Albersmeier A."/>
            <person name="Kalinowski J."/>
            <person name="Ruckert C."/>
        </authorList>
    </citation>
    <scope>NUCLEOTIDE SEQUENCE</scope>
    <source>
        <strain evidence="4">CGMCC 1.8885</strain>
    </source>
</reference>
<proteinExistence type="predicted"/>
<evidence type="ECO:0000313" key="4">
    <source>
        <dbReference type="EMBL" id="GGI77281.1"/>
    </source>
</evidence>
<accession>A0AAV4K1X3</accession>
<feature type="signal peptide" evidence="2">
    <location>
        <begin position="1"/>
        <end position="21"/>
    </location>
</feature>
<dbReference type="Proteomes" id="UP000630135">
    <property type="component" value="Unassembled WGS sequence"/>
</dbReference>
<feature type="chain" id="PRO_5043383001" description="DUF5666 domain-containing protein" evidence="2">
    <location>
        <begin position="22"/>
        <end position="161"/>
    </location>
</feature>
<gene>
    <name evidence="3" type="ORF">GCM10008021_30840</name>
    <name evidence="4" type="ORF">GCM10010914_09470</name>
</gene>
<organism evidence="4 6">
    <name type="scientific">Deinococcus wulumuqiensis</name>
    <dbReference type="NCBI Taxonomy" id="980427"/>
    <lineage>
        <taxon>Bacteria</taxon>
        <taxon>Thermotogati</taxon>
        <taxon>Deinococcota</taxon>
        <taxon>Deinococci</taxon>
        <taxon>Deinococcales</taxon>
        <taxon>Deinococcaceae</taxon>
        <taxon>Deinococcus</taxon>
    </lineage>
</organism>
<protein>
    <recommendedName>
        <fullName evidence="7">DUF5666 domain-containing protein</fullName>
    </recommendedName>
</protein>
<feature type="region of interest" description="Disordered" evidence="1">
    <location>
        <begin position="25"/>
        <end position="71"/>
    </location>
</feature>
<evidence type="ECO:0000313" key="6">
    <source>
        <dbReference type="Proteomes" id="UP000652720"/>
    </source>
</evidence>
<keyword evidence="5" id="KW-1185">Reference proteome</keyword>
<reference evidence="4" key="4">
    <citation type="submission" date="2023-08" db="EMBL/GenBank/DDBJ databases">
        <authorList>
            <person name="Sun Q."/>
            <person name="Zhou Y."/>
        </authorList>
    </citation>
    <scope>NUCLEOTIDE SEQUENCE</scope>
    <source>
        <strain evidence="3">CGMCC 1.8884</strain>
        <strain evidence="4">CGMCC 1.8885</strain>
    </source>
</reference>
<evidence type="ECO:0000313" key="5">
    <source>
        <dbReference type="Proteomes" id="UP000630135"/>
    </source>
</evidence>
<evidence type="ECO:0008006" key="7">
    <source>
        <dbReference type="Google" id="ProtNLM"/>
    </source>
</evidence>
<dbReference type="Proteomes" id="UP000652720">
    <property type="component" value="Unassembled WGS sequence"/>
</dbReference>
<dbReference type="EMBL" id="BMLZ01000076">
    <property type="protein sequence ID" value="GGI68445.1"/>
    <property type="molecule type" value="Genomic_DNA"/>
</dbReference>
<comment type="caution">
    <text evidence="4">The sequence shown here is derived from an EMBL/GenBank/DDBJ whole genome shotgun (WGS) entry which is preliminary data.</text>
</comment>
<dbReference type="AlphaFoldDB" id="A0AAV4K1X3"/>
<dbReference type="EMBL" id="BMMA01000005">
    <property type="protein sequence ID" value="GGI77281.1"/>
    <property type="molecule type" value="Genomic_DNA"/>
</dbReference>
<keyword evidence="2" id="KW-0732">Signal</keyword>
<evidence type="ECO:0000313" key="3">
    <source>
        <dbReference type="EMBL" id="GGI68445.1"/>
    </source>
</evidence>
<evidence type="ECO:0000256" key="1">
    <source>
        <dbReference type="SAM" id="MobiDB-lite"/>
    </source>
</evidence>
<feature type="compositionally biased region" description="Low complexity" evidence="1">
    <location>
        <begin position="25"/>
        <end position="67"/>
    </location>
</feature>